<evidence type="ECO:0000313" key="2">
    <source>
        <dbReference type="Proteomes" id="UP001164250"/>
    </source>
</evidence>
<name>A0ACC1C3W7_9ROSI</name>
<gene>
    <name evidence="1" type="ORF">Patl1_18433</name>
</gene>
<comment type="caution">
    <text evidence="1">The sequence shown here is derived from an EMBL/GenBank/DDBJ whole genome shotgun (WGS) entry which is preliminary data.</text>
</comment>
<reference evidence="2" key="1">
    <citation type="journal article" date="2023" name="G3 (Bethesda)">
        <title>Genome assembly and association tests identify interacting loci associated with vigor, precocity, and sex in interspecific pistachio rootstocks.</title>
        <authorList>
            <person name="Palmer W."/>
            <person name="Jacygrad E."/>
            <person name="Sagayaradj S."/>
            <person name="Cavanaugh K."/>
            <person name="Han R."/>
            <person name="Bertier L."/>
            <person name="Beede B."/>
            <person name="Kafkas S."/>
            <person name="Golino D."/>
            <person name="Preece J."/>
            <person name="Michelmore R."/>
        </authorList>
    </citation>
    <scope>NUCLEOTIDE SEQUENCE [LARGE SCALE GENOMIC DNA]</scope>
</reference>
<dbReference type="EMBL" id="CM047898">
    <property type="protein sequence ID" value="KAJ0106680.1"/>
    <property type="molecule type" value="Genomic_DNA"/>
</dbReference>
<dbReference type="Proteomes" id="UP001164250">
    <property type="component" value="Chromosome 2"/>
</dbReference>
<evidence type="ECO:0000313" key="1">
    <source>
        <dbReference type="EMBL" id="KAJ0106680.1"/>
    </source>
</evidence>
<keyword evidence="2" id="KW-1185">Reference proteome</keyword>
<protein>
    <submittedName>
        <fullName evidence="1">Uncharacterized protein</fullName>
    </submittedName>
</protein>
<accession>A0ACC1C3W7</accession>
<sequence>MYSIPKCFMHQQRISSNSFLSSSSWCLLVLYNVSRPAGEASREGVGRILPLVGV</sequence>
<proteinExistence type="predicted"/>
<organism evidence="1 2">
    <name type="scientific">Pistacia atlantica</name>
    <dbReference type="NCBI Taxonomy" id="434234"/>
    <lineage>
        <taxon>Eukaryota</taxon>
        <taxon>Viridiplantae</taxon>
        <taxon>Streptophyta</taxon>
        <taxon>Embryophyta</taxon>
        <taxon>Tracheophyta</taxon>
        <taxon>Spermatophyta</taxon>
        <taxon>Magnoliopsida</taxon>
        <taxon>eudicotyledons</taxon>
        <taxon>Gunneridae</taxon>
        <taxon>Pentapetalae</taxon>
        <taxon>rosids</taxon>
        <taxon>malvids</taxon>
        <taxon>Sapindales</taxon>
        <taxon>Anacardiaceae</taxon>
        <taxon>Pistacia</taxon>
    </lineage>
</organism>